<organism evidence="1">
    <name type="scientific">bioreactor metagenome</name>
    <dbReference type="NCBI Taxonomy" id="1076179"/>
    <lineage>
        <taxon>unclassified sequences</taxon>
        <taxon>metagenomes</taxon>
        <taxon>ecological metagenomes</taxon>
    </lineage>
</organism>
<sequence length="121" mass="13604">MASAQFQVTVKLEGDCVQPDQDTYYVVRFYVYNSNTNNLVETQTVSVLTTYSGNPVNLTTQFSSFCTADNTKIYKIYAEAAKVYLNPLTEICYGKKWTSPLYSCDDFIFGSPIDIGVITLE</sequence>
<dbReference type="AlphaFoldDB" id="A0A644W6D2"/>
<proteinExistence type="predicted"/>
<evidence type="ECO:0000313" key="1">
    <source>
        <dbReference type="EMBL" id="MPL99066.1"/>
    </source>
</evidence>
<reference evidence="1" key="1">
    <citation type="submission" date="2019-08" db="EMBL/GenBank/DDBJ databases">
        <authorList>
            <person name="Kucharzyk K."/>
            <person name="Murdoch R.W."/>
            <person name="Higgins S."/>
            <person name="Loffler F."/>
        </authorList>
    </citation>
    <scope>NUCLEOTIDE SEQUENCE</scope>
</reference>
<dbReference type="EMBL" id="VSSQ01000644">
    <property type="protein sequence ID" value="MPL99066.1"/>
    <property type="molecule type" value="Genomic_DNA"/>
</dbReference>
<comment type="caution">
    <text evidence="1">The sequence shown here is derived from an EMBL/GenBank/DDBJ whole genome shotgun (WGS) entry which is preliminary data.</text>
</comment>
<gene>
    <name evidence="1" type="ORF">SDC9_45281</name>
</gene>
<accession>A0A644W6D2</accession>
<protein>
    <submittedName>
        <fullName evidence="1">Uncharacterized protein</fullName>
    </submittedName>
</protein>
<name>A0A644W6D2_9ZZZZ</name>